<feature type="transmembrane region" description="Helical" evidence="1">
    <location>
        <begin position="548"/>
        <end position="568"/>
    </location>
</feature>
<keyword evidence="3" id="KW-1185">Reference proteome</keyword>
<feature type="transmembrane region" description="Helical" evidence="1">
    <location>
        <begin position="346"/>
        <end position="379"/>
    </location>
</feature>
<keyword evidence="1" id="KW-1133">Transmembrane helix</keyword>
<keyword evidence="1" id="KW-0472">Membrane</keyword>
<organism evidence="2 3">
    <name type="scientific">Candidatus Magnetominusculus xianensis</name>
    <dbReference type="NCBI Taxonomy" id="1748249"/>
    <lineage>
        <taxon>Bacteria</taxon>
        <taxon>Pseudomonadati</taxon>
        <taxon>Nitrospirota</taxon>
        <taxon>Nitrospiria</taxon>
        <taxon>Nitrospirales</taxon>
        <taxon>Nitrospiraceae</taxon>
        <taxon>Candidatus Magnetominusculus</taxon>
    </lineage>
</organism>
<reference evidence="2 3" key="1">
    <citation type="submission" date="2015-11" db="EMBL/GenBank/DDBJ databases">
        <authorList>
            <person name="Lin W."/>
        </authorList>
    </citation>
    <scope>NUCLEOTIDE SEQUENCE [LARGE SCALE GENOMIC DNA]</scope>
    <source>
        <strain evidence="2 3">HCH-1</strain>
    </source>
</reference>
<feature type="transmembrane region" description="Helical" evidence="1">
    <location>
        <begin position="32"/>
        <end position="50"/>
    </location>
</feature>
<accession>A0ABR5SD20</accession>
<gene>
    <name evidence="2" type="ORF">ASN18_2860</name>
</gene>
<evidence type="ECO:0000313" key="2">
    <source>
        <dbReference type="EMBL" id="KWT78355.1"/>
    </source>
</evidence>
<feature type="transmembrane region" description="Helical" evidence="1">
    <location>
        <begin position="265"/>
        <end position="285"/>
    </location>
</feature>
<feature type="transmembrane region" description="Helical" evidence="1">
    <location>
        <begin position="291"/>
        <end position="309"/>
    </location>
</feature>
<feature type="transmembrane region" description="Helical" evidence="1">
    <location>
        <begin position="106"/>
        <end position="128"/>
    </location>
</feature>
<feature type="transmembrane region" description="Helical" evidence="1">
    <location>
        <begin position="521"/>
        <end position="542"/>
    </location>
</feature>
<keyword evidence="1" id="KW-0812">Transmembrane</keyword>
<feature type="transmembrane region" description="Helical" evidence="1">
    <location>
        <begin position="321"/>
        <end position="340"/>
    </location>
</feature>
<feature type="transmembrane region" description="Helical" evidence="1">
    <location>
        <begin position="391"/>
        <end position="413"/>
    </location>
</feature>
<dbReference type="EMBL" id="LNQR01000116">
    <property type="protein sequence ID" value="KWT78355.1"/>
    <property type="molecule type" value="Genomic_DNA"/>
</dbReference>
<feature type="transmembrane region" description="Helical" evidence="1">
    <location>
        <begin position="482"/>
        <end position="509"/>
    </location>
</feature>
<feature type="transmembrane region" description="Helical" evidence="1">
    <location>
        <begin position="70"/>
        <end position="94"/>
    </location>
</feature>
<evidence type="ECO:0000313" key="3">
    <source>
        <dbReference type="Proteomes" id="UP000060487"/>
    </source>
</evidence>
<dbReference type="Proteomes" id="UP000060487">
    <property type="component" value="Unassembled WGS sequence"/>
</dbReference>
<proteinExistence type="predicted"/>
<feature type="transmembrane region" description="Helical" evidence="1">
    <location>
        <begin position="575"/>
        <end position="597"/>
    </location>
</feature>
<feature type="transmembrane region" description="Helical" evidence="1">
    <location>
        <begin position="134"/>
        <end position="152"/>
    </location>
</feature>
<protein>
    <submittedName>
        <fullName evidence="2">Uncharacterized protein</fullName>
    </submittedName>
</protein>
<name>A0ABR5SD20_9BACT</name>
<evidence type="ECO:0000256" key="1">
    <source>
        <dbReference type="SAM" id="Phobius"/>
    </source>
</evidence>
<sequence length="784" mass="90232">MVSSRISFRFSRETPVSLSATVSDAMLKPVKAVYCLLVCIYVLTVLWLKYSNIYSSYFYSSGNIYLVYNLLRILFFIFIIWILYYPGYLFIGFIKKKYRTELPELGGLDVFIVSSFVGASFYNAVVFILGLLNLLYYAVIFFATLFILLLSYKHFNNICRSLPAVADNIVDNCTKINWKWLLSNYIAALLGILITISTVFIFIVKGLSPDIVTNDTVGHYVPYYIEVIKRHSLWMNNYYQHFYVSKGNGLFFMSMILTDIQSSQLISFHFFMLSTGMVFLMIRHVMTRLSLGNNIVWPLLGVFSFMYSITNMDSEFQKYHVIKGSFVILVIYVSMITALYKDNIRIYSIILSLLISSVIITSHHIAIIIIPYLLCMIVYYRFIMKNIVYKIYILPLIASMLSIMLALTMNYLMTGLIDITPLSFTYKYMNTAILSKWLSPYVLLHDTSYEILRHSLSDYGGSESIILSKLEGLNLLATLKMLLYLLCYGPPIINISVYCALLGILLIIVLQRNDRNDILDIMMPFLAGYLAIYATIVILTNYSPYLRSISTILLFLKTMVLILPLVYCVGQKRRITGYIAAIAILLHLALVSGGIIYRYPKGALDITTGRIGFSTFYSYYWPHMVLCEKIHSIVGRGEKIELLNFFPGCYVIPNNNFQRPLMTDYNKNKEFTDIMYEDLASAKKVIDKYGIRYFLVDLSQDICNDIVYSSIFRQSNMKDNLTVSWSSDKVYLLTWKNIGDKPLDDAFIDMLTGKCNGTSGRRYFEVAREAYTAERRGELQLRGY</sequence>
<comment type="caution">
    <text evidence="2">The sequence shown here is derived from an EMBL/GenBank/DDBJ whole genome shotgun (WGS) entry which is preliminary data.</text>
</comment>
<feature type="transmembrane region" description="Helical" evidence="1">
    <location>
        <begin position="185"/>
        <end position="204"/>
    </location>
</feature>